<protein>
    <submittedName>
        <fullName evidence="1">Uncharacterized protein</fullName>
    </submittedName>
</protein>
<organism evidence="1">
    <name type="scientific">anaerobic digester metagenome</name>
    <dbReference type="NCBI Taxonomy" id="1263854"/>
    <lineage>
        <taxon>unclassified sequences</taxon>
        <taxon>metagenomes</taxon>
        <taxon>ecological metagenomes</taxon>
    </lineage>
</organism>
<sequence length="64" mass="7386">MQAQICRNDKKKDECQDMGNIGYYVVYLTYDFHTRFQARCRPDSNVLIMLAAGAVTVIKMPHCI</sequence>
<dbReference type="AlphaFoldDB" id="A0A485M6M3"/>
<reference evidence="1" key="1">
    <citation type="submission" date="2019-03" db="EMBL/GenBank/DDBJ databases">
        <authorList>
            <person name="Hao L."/>
        </authorList>
    </citation>
    <scope>NUCLEOTIDE SEQUENCE</scope>
</reference>
<gene>
    <name evidence="1" type="ORF">SCFA_750010</name>
</gene>
<name>A0A485M6M3_9ZZZZ</name>
<dbReference type="EMBL" id="CAADRM010000142">
    <property type="protein sequence ID" value="VFU17938.1"/>
    <property type="molecule type" value="Genomic_DNA"/>
</dbReference>
<evidence type="ECO:0000313" key="1">
    <source>
        <dbReference type="EMBL" id="VFU17938.1"/>
    </source>
</evidence>
<proteinExistence type="predicted"/>
<accession>A0A485M6M3</accession>